<dbReference type="RefSeq" id="WP_005995109.1">
    <property type="nucleotide sequence ID" value="NZ_AECZ01000021.1"/>
</dbReference>
<dbReference type="InterPro" id="IPR028081">
    <property type="entry name" value="Leu-bd"/>
</dbReference>
<keyword evidence="2 3" id="KW-0732">Signal</keyword>
<name>E1JZ93_SOLFR</name>
<reference evidence="5 6" key="1">
    <citation type="submission" date="2010-08" db="EMBL/GenBank/DDBJ databases">
        <title>The draft genome of Desulfovibrio fructosovorans JJ.</title>
        <authorList>
            <consortium name="US DOE Joint Genome Institute (JGI-PGF)"/>
            <person name="Lucas S."/>
            <person name="Copeland A."/>
            <person name="Lapidus A."/>
            <person name="Cheng J.-F."/>
            <person name="Bruce D."/>
            <person name="Goodwin L."/>
            <person name="Pitluck S."/>
            <person name="Land M.L."/>
            <person name="Hauser L."/>
            <person name="Chang Y.-J."/>
            <person name="Jeffries C."/>
            <person name="Wall J.D."/>
            <person name="Stahl D.A."/>
            <person name="Arkin A.P."/>
            <person name="Dehal P."/>
            <person name="Stolyar S.M."/>
            <person name="Hazen T.C."/>
            <person name="Woyke T.J."/>
        </authorList>
    </citation>
    <scope>NUCLEOTIDE SEQUENCE [LARGE SCALE GENOMIC DNA]</scope>
    <source>
        <strain evidence="5 6">JJ</strain>
    </source>
</reference>
<accession>E1JZ93</accession>
<dbReference type="PANTHER" id="PTHR47235:SF1">
    <property type="entry name" value="BLR6548 PROTEIN"/>
    <property type="match status" value="1"/>
</dbReference>
<dbReference type="EMBL" id="AECZ01000021">
    <property type="protein sequence ID" value="EFL50376.1"/>
    <property type="molecule type" value="Genomic_DNA"/>
</dbReference>
<comment type="caution">
    <text evidence="5">The sequence shown here is derived from an EMBL/GenBank/DDBJ whole genome shotgun (WGS) entry which is preliminary data.</text>
</comment>
<keyword evidence="6" id="KW-1185">Reference proteome</keyword>
<feature type="chain" id="PRO_5003148305" description="Leucine-binding protein domain-containing protein" evidence="3">
    <location>
        <begin position="29"/>
        <end position="419"/>
    </location>
</feature>
<dbReference type="Pfam" id="PF13458">
    <property type="entry name" value="Peripla_BP_6"/>
    <property type="match status" value="1"/>
</dbReference>
<evidence type="ECO:0000259" key="4">
    <source>
        <dbReference type="Pfam" id="PF13458"/>
    </source>
</evidence>
<gene>
    <name evidence="5" type="ORF">DesfrDRAFT_2942</name>
</gene>
<proteinExistence type="inferred from homology"/>
<dbReference type="STRING" id="596151.DesfrDRAFT_2942"/>
<evidence type="ECO:0000256" key="3">
    <source>
        <dbReference type="SAM" id="SignalP"/>
    </source>
</evidence>
<dbReference type="AlphaFoldDB" id="E1JZ93"/>
<feature type="domain" description="Leucine-binding protein" evidence="4">
    <location>
        <begin position="35"/>
        <end position="403"/>
    </location>
</feature>
<organism evidence="5 6">
    <name type="scientific">Solidesulfovibrio fructosivorans JJ]</name>
    <dbReference type="NCBI Taxonomy" id="596151"/>
    <lineage>
        <taxon>Bacteria</taxon>
        <taxon>Pseudomonadati</taxon>
        <taxon>Thermodesulfobacteriota</taxon>
        <taxon>Desulfovibrionia</taxon>
        <taxon>Desulfovibrionales</taxon>
        <taxon>Desulfovibrionaceae</taxon>
        <taxon>Solidesulfovibrio</taxon>
    </lineage>
</organism>
<evidence type="ECO:0000256" key="2">
    <source>
        <dbReference type="ARBA" id="ARBA00022729"/>
    </source>
</evidence>
<dbReference type="PANTHER" id="PTHR47235">
    <property type="entry name" value="BLR6548 PROTEIN"/>
    <property type="match status" value="1"/>
</dbReference>
<evidence type="ECO:0000313" key="5">
    <source>
        <dbReference type="EMBL" id="EFL50376.1"/>
    </source>
</evidence>
<sequence>MAGRLRAFACVALAVAELVLFTALPRGAAGEKPPSIKIGLSAGFSGPTRAMALELYRGAQAAFAARNREGGIHGHPVELLAADDRYQPDPAIENIVRFLVADKVLTLFSSLGTPTVSRELPVLRAYAKQGARLFFPVSGLQASRVPPYVRYVYNLRASYRQEIEGLVAAFVAQGRSRIAICHQADAFGRSGWDGARRALAKRGLSLCGEATFARSVGADEDMTRQVVLLADCHPDAVLIVGPAPACAALIRDLRGHGLTMPVGVVSFAGGEILLRVLIDEGKRCGRNLEDGLVMSQVTPDWRDSGLPASRDYRRDLAALAHAPVPPGGWDKHPLAGSATGFEGYLNARLLLAVLAAMADPQDRAGLDAAVASLGPVDLGIGVPVVLTGPHHQGLDKVYLSTASRGRLVPLTSMRIAAGD</sequence>
<dbReference type="SUPFAM" id="SSF53822">
    <property type="entry name" value="Periplasmic binding protein-like I"/>
    <property type="match status" value="1"/>
</dbReference>
<protein>
    <recommendedName>
        <fullName evidence="4">Leucine-binding protein domain-containing protein</fullName>
    </recommendedName>
</protein>
<dbReference type="OrthoDB" id="9777352at2"/>
<evidence type="ECO:0000313" key="6">
    <source>
        <dbReference type="Proteomes" id="UP000006250"/>
    </source>
</evidence>
<dbReference type="CDD" id="cd19978">
    <property type="entry name" value="PBP1_ABC_ligand_binding-like"/>
    <property type="match status" value="1"/>
</dbReference>
<dbReference type="InterPro" id="IPR028082">
    <property type="entry name" value="Peripla_BP_I"/>
</dbReference>
<dbReference type="eggNOG" id="COG0683">
    <property type="taxonomic scope" value="Bacteria"/>
</dbReference>
<dbReference type="Proteomes" id="UP000006250">
    <property type="component" value="Unassembled WGS sequence"/>
</dbReference>
<feature type="signal peptide" evidence="3">
    <location>
        <begin position="1"/>
        <end position="28"/>
    </location>
</feature>
<comment type="similarity">
    <text evidence="1">Belongs to the leucine-binding protein family.</text>
</comment>
<evidence type="ECO:0000256" key="1">
    <source>
        <dbReference type="ARBA" id="ARBA00010062"/>
    </source>
</evidence>
<dbReference type="Gene3D" id="3.40.50.2300">
    <property type="match status" value="2"/>
</dbReference>